<evidence type="ECO:0000256" key="2">
    <source>
        <dbReference type="SAM" id="SignalP"/>
    </source>
</evidence>
<sequence>MNRFLVLLLTLLAGAAAAQQPQPQPSTPYYPAPPPERAPTVQQGAPTSGLSSPLPAGIPKIDRTEIASDAEAQLFADARKIVWGRYAKVKGAKSGDVSVTKQGNVWIVKGRIDSVAPGSEGDWASVDGVVEKIAPGLVQIRGEVAFRVAKVEKGTACKVAGVLNFKRSGKSQVWRLAEGDNPCDGMREGFDLVYEKPAEKKPVPAQPKRS</sequence>
<feature type="region of interest" description="Disordered" evidence="1">
    <location>
        <begin position="17"/>
        <end position="56"/>
    </location>
</feature>
<evidence type="ECO:0000256" key="1">
    <source>
        <dbReference type="SAM" id="MobiDB-lite"/>
    </source>
</evidence>
<dbReference type="RefSeq" id="WP_147156070.1">
    <property type="nucleotide sequence ID" value="NZ_BKAJ01000179.1"/>
</dbReference>
<feature type="compositionally biased region" description="Pro residues" evidence="1">
    <location>
        <begin position="22"/>
        <end position="37"/>
    </location>
</feature>
<accession>A0A512NP47</accession>
<feature type="chain" id="PRO_5021980525" evidence="2">
    <location>
        <begin position="19"/>
        <end position="210"/>
    </location>
</feature>
<organism evidence="3 4">
    <name type="scientific">Reyranella soli</name>
    <dbReference type="NCBI Taxonomy" id="1230389"/>
    <lineage>
        <taxon>Bacteria</taxon>
        <taxon>Pseudomonadati</taxon>
        <taxon>Pseudomonadota</taxon>
        <taxon>Alphaproteobacteria</taxon>
        <taxon>Hyphomicrobiales</taxon>
        <taxon>Reyranellaceae</taxon>
        <taxon>Reyranella</taxon>
    </lineage>
</organism>
<dbReference type="AlphaFoldDB" id="A0A512NP47"/>
<proteinExistence type="predicted"/>
<gene>
    <name evidence="3" type="ORF">RSO01_79010</name>
</gene>
<comment type="caution">
    <text evidence="3">The sequence shown here is derived from an EMBL/GenBank/DDBJ whole genome shotgun (WGS) entry which is preliminary data.</text>
</comment>
<feature type="compositionally biased region" description="Polar residues" evidence="1">
    <location>
        <begin position="40"/>
        <end position="51"/>
    </location>
</feature>
<dbReference type="OrthoDB" id="5684986at2"/>
<dbReference type="EMBL" id="BKAJ01000179">
    <property type="protein sequence ID" value="GEP60735.1"/>
    <property type="molecule type" value="Genomic_DNA"/>
</dbReference>
<evidence type="ECO:0000313" key="3">
    <source>
        <dbReference type="EMBL" id="GEP60735.1"/>
    </source>
</evidence>
<name>A0A512NP47_9HYPH</name>
<keyword evidence="4" id="KW-1185">Reference proteome</keyword>
<evidence type="ECO:0000313" key="4">
    <source>
        <dbReference type="Proteomes" id="UP000321058"/>
    </source>
</evidence>
<feature type="signal peptide" evidence="2">
    <location>
        <begin position="1"/>
        <end position="18"/>
    </location>
</feature>
<keyword evidence="2" id="KW-0732">Signal</keyword>
<protein>
    <submittedName>
        <fullName evidence="3">Uncharacterized protein</fullName>
    </submittedName>
</protein>
<dbReference type="Proteomes" id="UP000321058">
    <property type="component" value="Unassembled WGS sequence"/>
</dbReference>
<reference evidence="3 4" key="1">
    <citation type="submission" date="2019-07" db="EMBL/GenBank/DDBJ databases">
        <title>Whole genome shotgun sequence of Reyranella soli NBRC 108950.</title>
        <authorList>
            <person name="Hosoyama A."/>
            <person name="Uohara A."/>
            <person name="Ohji S."/>
            <person name="Ichikawa N."/>
        </authorList>
    </citation>
    <scope>NUCLEOTIDE SEQUENCE [LARGE SCALE GENOMIC DNA]</scope>
    <source>
        <strain evidence="3 4">NBRC 108950</strain>
    </source>
</reference>